<dbReference type="PROSITE" id="PS51178">
    <property type="entry name" value="PASTA"/>
    <property type="match status" value="1"/>
</dbReference>
<evidence type="ECO:0000313" key="6">
    <source>
        <dbReference type="EMBL" id="SJZ44156.1"/>
    </source>
</evidence>
<gene>
    <name evidence="6" type="ORF">SAMN02745202_00142</name>
</gene>
<evidence type="ECO:0000259" key="5">
    <source>
        <dbReference type="PROSITE" id="PS51178"/>
    </source>
</evidence>
<dbReference type="GO" id="GO:0008658">
    <property type="term" value="F:penicillin binding"/>
    <property type="evidence" value="ECO:0007669"/>
    <property type="project" value="InterPro"/>
</dbReference>
<dbReference type="Gene3D" id="3.30.10.20">
    <property type="match status" value="1"/>
</dbReference>
<keyword evidence="2" id="KW-0378">Hydrolase</keyword>
<name>A0A1T4KP02_9BACT</name>
<dbReference type="AlphaFoldDB" id="A0A1T4KP02"/>
<dbReference type="SUPFAM" id="SSF54184">
    <property type="entry name" value="Penicillin-binding protein 2x (pbp-2x), c-terminal domain"/>
    <property type="match status" value="1"/>
</dbReference>
<dbReference type="GO" id="GO:0071555">
    <property type="term" value="P:cell wall organization"/>
    <property type="evidence" value="ECO:0007669"/>
    <property type="project" value="TreeGrafter"/>
</dbReference>
<evidence type="ECO:0000313" key="7">
    <source>
        <dbReference type="Proteomes" id="UP000190065"/>
    </source>
</evidence>
<dbReference type="STRING" id="28136.SAMN02745202_00142"/>
<dbReference type="Pfam" id="PF03717">
    <property type="entry name" value="PBP_dimer"/>
    <property type="match status" value="1"/>
</dbReference>
<feature type="transmembrane region" description="Helical" evidence="4">
    <location>
        <begin position="12"/>
        <end position="35"/>
    </location>
</feature>
<comment type="subcellular location">
    <subcellularLocation>
        <location evidence="1">Membrane</location>
    </subcellularLocation>
</comment>
<dbReference type="Gene3D" id="3.30.450.330">
    <property type="match status" value="1"/>
</dbReference>
<keyword evidence="2" id="KW-0121">Carboxypeptidase</keyword>
<dbReference type="InterPro" id="IPR036138">
    <property type="entry name" value="PBP_dimer_sf"/>
</dbReference>
<dbReference type="InterPro" id="IPR005543">
    <property type="entry name" value="PASTA_dom"/>
</dbReference>
<dbReference type="Proteomes" id="UP000190065">
    <property type="component" value="Unassembled WGS sequence"/>
</dbReference>
<accession>A0A1T4KP02</accession>
<keyword evidence="6" id="KW-0132">Cell division</keyword>
<dbReference type="Pfam" id="PF00905">
    <property type="entry name" value="Transpeptidase"/>
    <property type="match status" value="1"/>
</dbReference>
<evidence type="ECO:0000256" key="2">
    <source>
        <dbReference type="ARBA" id="ARBA00022645"/>
    </source>
</evidence>
<evidence type="ECO:0000256" key="1">
    <source>
        <dbReference type="ARBA" id="ARBA00004370"/>
    </source>
</evidence>
<keyword evidence="2" id="KW-0645">Protease</keyword>
<dbReference type="SMART" id="SM00740">
    <property type="entry name" value="PASTA"/>
    <property type="match status" value="1"/>
</dbReference>
<proteinExistence type="predicted"/>
<keyword evidence="4" id="KW-0812">Transmembrane</keyword>
<dbReference type="Gene3D" id="3.40.710.10">
    <property type="entry name" value="DD-peptidase/beta-lactamase superfamily"/>
    <property type="match status" value="1"/>
</dbReference>
<dbReference type="PANTHER" id="PTHR30627:SF1">
    <property type="entry name" value="PEPTIDOGLYCAN D,D-TRANSPEPTIDASE FTSI"/>
    <property type="match status" value="1"/>
</dbReference>
<reference evidence="6 7" key="1">
    <citation type="submission" date="2017-02" db="EMBL/GenBank/DDBJ databases">
        <authorList>
            <person name="Peterson S.W."/>
        </authorList>
    </citation>
    <scope>NUCLEOTIDE SEQUENCE [LARGE SCALE GENOMIC DNA]</scope>
    <source>
        <strain evidence="6 7">ATCC 43324</strain>
    </source>
</reference>
<sequence length="719" mass="79366">MSKFNQNKVMLRYSVIAILMTIVAIGVLGKALYLMTAKRDYWQQVANRVKKDSVSVKPIRGNILSCDGQLMASSLPEFKLFMDFKALEEAKNDSLWRSKLDSICMGLNRIFPEKPASAFKHLLAEGQRKGSRHWAIWNKRVDYNTYTEVKALPVFNLSPNKSGFHVEEYNARKRSYGSLAGRTIGAMFGAKDTARFGLELSYDSILRGSNGIIHRRKVLNKFLNIMDTPPIDGADIVTTIDVGMQDLAERSVIDELKLINGNVGVAIVMEVATGDVKAIVNMEKCVDGAYREVRNHAVSDLLEPGSVFKTASIMVALDDGVVDTTYKVETGSGTWPMYGREMKDHNWRRGGYGLLTLPQTLMVSSNIGVSRIIDEHYRNHPEKFVEGIYRTGLADDLKIPLVGASPARIRMPKKNNRGEWVNWSHTALPWMSIGYETQIPPISTLTFYNAIANNGKMMRPRFVKEVVKNGEVIIDFPPEVMRSSICKPKTLHEIQTILDHVVSQGLGKKAGSPSFRVAGKTGTAQMSKGVQGYKNGGVNYLLSFAGYFPADNPRYSCIVCIQKSGIPASGGGMSGVVFHNIAEGIMAQSLRLDVADARDASSVFTPDVKPGNVLAADYVLSHLGINANKNWSGSYANGNPIWGKAEHHPHQKTITLEQIPTPRRHIVPNVVGMGARDAVYLLESRGVKTTVIGRGTVVKQDIEAGQRIKKGMHIVLTLE</sequence>
<dbReference type="GO" id="GO:0005886">
    <property type="term" value="C:plasma membrane"/>
    <property type="evidence" value="ECO:0007669"/>
    <property type="project" value="TreeGrafter"/>
</dbReference>
<dbReference type="InterPro" id="IPR012338">
    <property type="entry name" value="Beta-lactam/transpept-like"/>
</dbReference>
<dbReference type="PANTHER" id="PTHR30627">
    <property type="entry name" value="PEPTIDOGLYCAN D,D-TRANSPEPTIDASE"/>
    <property type="match status" value="1"/>
</dbReference>
<organism evidence="6 7">
    <name type="scientific">Segatella oulorum</name>
    <dbReference type="NCBI Taxonomy" id="28136"/>
    <lineage>
        <taxon>Bacteria</taxon>
        <taxon>Pseudomonadati</taxon>
        <taxon>Bacteroidota</taxon>
        <taxon>Bacteroidia</taxon>
        <taxon>Bacteroidales</taxon>
        <taxon>Prevotellaceae</taxon>
        <taxon>Segatella</taxon>
    </lineage>
</organism>
<dbReference type="eggNOG" id="COG0768">
    <property type="taxonomic scope" value="Bacteria"/>
</dbReference>
<dbReference type="SUPFAM" id="SSF56519">
    <property type="entry name" value="Penicillin binding protein dimerisation domain"/>
    <property type="match status" value="1"/>
</dbReference>
<dbReference type="Pfam" id="PF03793">
    <property type="entry name" value="PASTA"/>
    <property type="match status" value="1"/>
</dbReference>
<feature type="domain" description="PASTA" evidence="5">
    <location>
        <begin position="661"/>
        <end position="719"/>
    </location>
</feature>
<keyword evidence="6" id="KW-0131">Cell cycle</keyword>
<dbReference type="CDD" id="cd06575">
    <property type="entry name" value="PASTA_Pbp2x-like_2"/>
    <property type="match status" value="1"/>
</dbReference>
<evidence type="ECO:0000256" key="3">
    <source>
        <dbReference type="ARBA" id="ARBA00023136"/>
    </source>
</evidence>
<dbReference type="GO" id="GO:0051301">
    <property type="term" value="P:cell division"/>
    <property type="evidence" value="ECO:0007669"/>
    <property type="project" value="UniProtKB-KW"/>
</dbReference>
<dbReference type="InterPro" id="IPR005311">
    <property type="entry name" value="PBP_dimer"/>
</dbReference>
<dbReference type="InterPro" id="IPR001460">
    <property type="entry name" value="PCN-bd_Tpept"/>
</dbReference>
<keyword evidence="4" id="KW-1133">Transmembrane helix</keyword>
<dbReference type="EMBL" id="FUXK01000001">
    <property type="protein sequence ID" value="SJZ44156.1"/>
    <property type="molecule type" value="Genomic_DNA"/>
</dbReference>
<protein>
    <submittedName>
        <fullName evidence="6">Cell division protein FtsI (Penicillin-binding protein 3)</fullName>
    </submittedName>
</protein>
<evidence type="ECO:0000256" key="4">
    <source>
        <dbReference type="SAM" id="Phobius"/>
    </source>
</evidence>
<keyword evidence="3 4" id="KW-0472">Membrane</keyword>
<dbReference type="GO" id="GO:0004180">
    <property type="term" value="F:carboxypeptidase activity"/>
    <property type="evidence" value="ECO:0007669"/>
    <property type="project" value="UniProtKB-KW"/>
</dbReference>
<dbReference type="Gene3D" id="3.90.1310.10">
    <property type="entry name" value="Penicillin-binding protein 2a (Domain 2)"/>
    <property type="match status" value="1"/>
</dbReference>
<dbReference type="RefSeq" id="WP_025069786.1">
    <property type="nucleotide sequence ID" value="NZ_FUXK01000001.1"/>
</dbReference>
<dbReference type="SUPFAM" id="SSF56601">
    <property type="entry name" value="beta-lactamase/transpeptidase-like"/>
    <property type="match status" value="1"/>
</dbReference>
<dbReference type="InterPro" id="IPR050515">
    <property type="entry name" value="Beta-lactam/transpept"/>
</dbReference>